<evidence type="ECO:0000256" key="2">
    <source>
        <dbReference type="SAM" id="SignalP"/>
    </source>
</evidence>
<evidence type="ECO:0000256" key="1">
    <source>
        <dbReference type="ARBA" id="ARBA00010116"/>
    </source>
</evidence>
<feature type="domain" description="Inverse autotransporter beta-domain" evidence="3">
    <location>
        <begin position="38"/>
        <end position="288"/>
    </location>
</feature>
<reference evidence="4 5" key="1">
    <citation type="submission" date="2010-08" db="EMBL/GenBank/DDBJ databases">
        <authorList>
            <person name="Durkin A.S."/>
            <person name="Madupu R."/>
            <person name="Torralba M."/>
            <person name="Gillis M."/>
            <person name="Methe B."/>
            <person name="Sutton G."/>
            <person name="Nelson K.E."/>
        </authorList>
    </citation>
    <scope>NUCLEOTIDE SEQUENCE [LARGE SCALE GENOMIC DNA]</scope>
    <source>
        <strain evidence="4 5">ACS-049-V-Sch6</strain>
    </source>
</reference>
<organism evidence="4 5">
    <name type="scientific">Veillonella atypica ACS-049-V-Sch6</name>
    <dbReference type="NCBI Taxonomy" id="866776"/>
    <lineage>
        <taxon>Bacteria</taxon>
        <taxon>Bacillati</taxon>
        <taxon>Bacillota</taxon>
        <taxon>Negativicutes</taxon>
        <taxon>Veillonellales</taxon>
        <taxon>Veillonellaceae</taxon>
        <taxon>Veillonella</taxon>
    </lineage>
</organism>
<dbReference type="eggNOG" id="ENOG5033JVD">
    <property type="taxonomic scope" value="Bacteria"/>
</dbReference>
<dbReference type="RefSeq" id="WP_005375903.1">
    <property type="nucleotide sequence ID" value="NZ_AEDR01000016.1"/>
</dbReference>
<dbReference type="GO" id="GO:0009279">
    <property type="term" value="C:cell outer membrane"/>
    <property type="evidence" value="ECO:0007669"/>
    <property type="project" value="TreeGrafter"/>
</dbReference>
<name>E1L4K7_9FIRM</name>
<dbReference type="Gene3D" id="2.40.160.160">
    <property type="entry name" value="Inverse autotransporter, beta-domain"/>
    <property type="match status" value="1"/>
</dbReference>
<dbReference type="InterPro" id="IPR038177">
    <property type="entry name" value="IAT_beta_sf"/>
</dbReference>
<comment type="caution">
    <text evidence="4">The sequence shown here is derived from an EMBL/GenBank/DDBJ whole genome shotgun (WGS) entry which is preliminary data.</text>
</comment>
<accession>E1L4K7</accession>
<dbReference type="Proteomes" id="UP000004211">
    <property type="component" value="Unassembled WGS sequence"/>
</dbReference>
<dbReference type="Pfam" id="PF11924">
    <property type="entry name" value="IAT_beta"/>
    <property type="match status" value="1"/>
</dbReference>
<dbReference type="EMBL" id="AEDR01000016">
    <property type="protein sequence ID" value="EFL56696.1"/>
    <property type="molecule type" value="Genomic_DNA"/>
</dbReference>
<dbReference type="InterPro" id="IPR024519">
    <property type="entry name" value="IAT_beta"/>
</dbReference>
<gene>
    <name evidence="4" type="ORF">HMPREF9321_0770</name>
</gene>
<evidence type="ECO:0000259" key="3">
    <source>
        <dbReference type="Pfam" id="PF11924"/>
    </source>
</evidence>
<evidence type="ECO:0000313" key="5">
    <source>
        <dbReference type="Proteomes" id="UP000004211"/>
    </source>
</evidence>
<dbReference type="AlphaFoldDB" id="E1L4K7"/>
<feature type="signal peptide" evidence="2">
    <location>
        <begin position="1"/>
        <end position="25"/>
    </location>
</feature>
<protein>
    <recommendedName>
        <fullName evidence="3">Inverse autotransporter beta-domain domain-containing protein</fullName>
    </recommendedName>
</protein>
<dbReference type="PANTHER" id="PTHR39576:SF2">
    <property type="entry name" value="ATTACHING AND EFFACING PROTEIN HOMOLOG-RELATED"/>
    <property type="match status" value="1"/>
</dbReference>
<evidence type="ECO:0000313" key="4">
    <source>
        <dbReference type="EMBL" id="EFL56696.1"/>
    </source>
</evidence>
<proteinExistence type="inferred from homology"/>
<keyword evidence="2" id="KW-0732">Signal</keyword>
<sequence>MTTGLLTKVVVGGVVLCGVCAPSFAADRTTDTAAANGMSSAVVSSLNESMHGDHAKDWMKRTNVGVTFQHHWKPQYHIETVQPLGHFDEQSKHVIFTQDRIANESDFGTTLNVGLGYRVLNESETRLVGVNTFYDYGFKRHHARIGGGVEYFTGQNEFRANVYKGVSGEKEIDATNHIFEKVVDGYDVGYATTFKNARWARAYVEGYHWDFKHHDDQNGFKLGAELQVTPNISVDAGYNKSTHHSGDAYGKIMYTLGRTDFALFGGKHSDDSVSTVRSKMLDKVRRNNNIVVERYQKDGVNTPSTTIHFSIRVR</sequence>
<comment type="similarity">
    <text evidence="1">Belongs to the intimin/invasin family.</text>
</comment>
<dbReference type="PANTHER" id="PTHR39576">
    <property type="entry name" value="ATTACHING AND EFFACING PROTEIN HOMOLOG-RELATED-RELATED"/>
    <property type="match status" value="1"/>
</dbReference>
<feature type="chain" id="PRO_5003148692" description="Inverse autotransporter beta-domain domain-containing protein" evidence="2">
    <location>
        <begin position="26"/>
        <end position="314"/>
    </location>
</feature>
<dbReference type="InterPro" id="IPR051715">
    <property type="entry name" value="Intimin-Invasin_domain"/>
</dbReference>